<dbReference type="EMBL" id="VDBS01000038">
    <property type="protein sequence ID" value="TNB57456.1"/>
    <property type="molecule type" value="Genomic_DNA"/>
</dbReference>
<dbReference type="HAMAP" id="MF_00300">
    <property type="entry name" value="Chorismate_synth"/>
    <property type="match status" value="1"/>
</dbReference>
<comment type="pathway">
    <text evidence="1 7 8">Metabolic intermediate biosynthesis; chorismate biosynthesis; chorismate from D-erythrose 4-phosphate and phosphoenolpyruvate: step 7/7.</text>
</comment>
<keyword evidence="4 7" id="KW-0028">Amino-acid biosynthesis</keyword>
<dbReference type="GO" id="GO:0008652">
    <property type="term" value="P:amino acid biosynthetic process"/>
    <property type="evidence" value="ECO:0007669"/>
    <property type="project" value="UniProtKB-KW"/>
</dbReference>
<dbReference type="Proteomes" id="UP000321317">
    <property type="component" value="Unassembled WGS sequence"/>
</dbReference>
<dbReference type="KEGG" id="chv:CHELV3228_1486"/>
<dbReference type="EC" id="4.2.3.5" evidence="3 7"/>
<keyword evidence="6 7" id="KW-0456">Lyase</keyword>
<feature type="binding site" evidence="7">
    <location>
        <begin position="238"/>
        <end position="239"/>
    </location>
    <ligand>
        <name>FMN</name>
        <dbReference type="ChEBI" id="CHEBI:58210"/>
    </ligand>
</feature>
<feature type="binding site" evidence="7">
    <location>
        <position position="51"/>
    </location>
    <ligand>
        <name>NADP(+)</name>
        <dbReference type="ChEBI" id="CHEBI:58349"/>
    </ligand>
</feature>
<evidence type="ECO:0000313" key="10">
    <source>
        <dbReference type="EMBL" id="TXK56347.1"/>
    </source>
</evidence>
<evidence type="ECO:0000256" key="2">
    <source>
        <dbReference type="ARBA" id="ARBA00008014"/>
    </source>
</evidence>
<evidence type="ECO:0000256" key="8">
    <source>
        <dbReference type="RuleBase" id="RU000605"/>
    </source>
</evidence>
<dbReference type="PANTHER" id="PTHR21085:SF0">
    <property type="entry name" value="CHORISMATE SYNTHASE"/>
    <property type="match status" value="1"/>
</dbReference>
<dbReference type="GO" id="GO:0004107">
    <property type="term" value="F:chorismate synthase activity"/>
    <property type="evidence" value="ECO:0007669"/>
    <property type="project" value="UniProtKB-UniRule"/>
</dbReference>
<feature type="binding site" evidence="7">
    <location>
        <position position="278"/>
    </location>
    <ligand>
        <name>FMN</name>
        <dbReference type="ChEBI" id="CHEBI:58210"/>
    </ligand>
</feature>
<sequence>MNTFGVRLKFTSFGESHGKAIGVVLDGMPSCVKFDEEFLQNELAKRKGGSKFATPRKENDEAEILSGVFDGFTTGQPIAMIFRNENTRSKDYAEVKNLFRPSHADFTYFKKYGIRDYRGGGRSSARESVARVAAGAVAAMLLKEFDIEVSSGVFGVGECVSPLQNSEFDFEFANKSEIFCLDKNLEEAFKEEISKAKKEKDSVGAAVFTRVSGVMAGLGEVLYDKLDSKLAHALMGINAVKAVEIGSGINSSQKRGSQNNDLMQNGKFLSNHSGGILGGISNGDLIELKSYFKPTPSIFLTQQSMNEKGENVLCELKGRHDPCVGIRGSVVANAMVRLVLADALLLNASANLNHLKKIYSKA</sequence>
<protein>
    <recommendedName>
        <fullName evidence="3 7">Chorismate synthase</fullName>
        <shortName evidence="7">CS</shortName>
        <ecNumber evidence="3 7">4.2.3.5</ecNumber>
    </recommendedName>
    <alternativeName>
        <fullName evidence="7">5-enolpyruvylshikimate-3-phosphate phospholyase</fullName>
    </alternativeName>
</protein>
<keyword evidence="7" id="KW-0288">FMN</keyword>
<feature type="binding site" evidence="7">
    <location>
        <position position="46"/>
    </location>
    <ligand>
        <name>NADP(+)</name>
        <dbReference type="ChEBI" id="CHEBI:58349"/>
    </ligand>
</feature>
<keyword evidence="7" id="KW-0285">Flavoprotein</keyword>
<gene>
    <name evidence="7 9" type="primary">aroC</name>
    <name evidence="9" type="ORF">FDW42_05305</name>
    <name evidence="10" type="ORF">FVD16_08070</name>
</gene>
<keyword evidence="7" id="KW-0274">FAD</keyword>
<keyword evidence="7" id="KW-0521">NADP</keyword>
<comment type="cofactor">
    <cofactor evidence="7 8">
        <name>FMNH2</name>
        <dbReference type="ChEBI" id="CHEBI:57618"/>
    </cofactor>
    <text evidence="7 8">Reduced FMN (FMNH(2)).</text>
</comment>
<dbReference type="GO" id="GO:0009423">
    <property type="term" value="P:chorismate biosynthetic process"/>
    <property type="evidence" value="ECO:0007669"/>
    <property type="project" value="UniProtKB-UniRule"/>
</dbReference>
<keyword evidence="12" id="KW-1185">Reference proteome</keyword>
<dbReference type="PANTHER" id="PTHR21085">
    <property type="entry name" value="CHORISMATE SYNTHASE"/>
    <property type="match status" value="1"/>
</dbReference>
<dbReference type="GO" id="GO:0010181">
    <property type="term" value="F:FMN binding"/>
    <property type="evidence" value="ECO:0007669"/>
    <property type="project" value="TreeGrafter"/>
</dbReference>
<dbReference type="InterPro" id="IPR035904">
    <property type="entry name" value="Chorismate_synth_AroC_sf"/>
</dbReference>
<dbReference type="PIRSF" id="PIRSF001456">
    <property type="entry name" value="Chorismate_synth"/>
    <property type="match status" value="1"/>
</dbReference>
<name>A0AAX2UJ55_9BACT</name>
<evidence type="ECO:0000313" key="9">
    <source>
        <dbReference type="EMBL" id="TNB57456.1"/>
    </source>
</evidence>
<comment type="subunit">
    <text evidence="7">Homotetramer.</text>
</comment>
<comment type="caution">
    <text evidence="9">The sequence shown here is derived from an EMBL/GenBank/DDBJ whole genome shotgun (WGS) entry which is preliminary data.</text>
</comment>
<dbReference type="EMBL" id="VRMA01000063">
    <property type="protein sequence ID" value="TXK56347.1"/>
    <property type="molecule type" value="Genomic_DNA"/>
</dbReference>
<dbReference type="Gene3D" id="3.60.150.10">
    <property type="entry name" value="Chorismate synthase AroC"/>
    <property type="match status" value="1"/>
</dbReference>
<evidence type="ECO:0000256" key="3">
    <source>
        <dbReference type="ARBA" id="ARBA00013036"/>
    </source>
</evidence>
<accession>A0AAX2UJ55</accession>
<feature type="binding site" evidence="7">
    <location>
        <position position="319"/>
    </location>
    <ligand>
        <name>FMN</name>
        <dbReference type="ChEBI" id="CHEBI:58210"/>
    </ligand>
</feature>
<dbReference type="GeneID" id="52037390"/>
<dbReference type="InterPro" id="IPR020541">
    <property type="entry name" value="Chorismate_synthase_CS"/>
</dbReference>
<comment type="similarity">
    <text evidence="2 7 8">Belongs to the chorismate synthase family.</text>
</comment>
<dbReference type="PROSITE" id="PS00787">
    <property type="entry name" value="CHORISMATE_SYNTHASE_1"/>
    <property type="match status" value="1"/>
</dbReference>
<dbReference type="RefSeq" id="WP_082200399.1">
    <property type="nucleotide sequence ID" value="NZ_CAUWMG010000001.1"/>
</dbReference>
<evidence type="ECO:0000256" key="6">
    <source>
        <dbReference type="ARBA" id="ARBA00023239"/>
    </source>
</evidence>
<feature type="binding site" evidence="7">
    <location>
        <begin position="293"/>
        <end position="297"/>
    </location>
    <ligand>
        <name>FMN</name>
        <dbReference type="ChEBI" id="CHEBI:58210"/>
    </ligand>
</feature>
<keyword evidence="5 7" id="KW-0057">Aromatic amino acid biosynthesis</keyword>
<organism evidence="9 11">
    <name type="scientific">Campylobacter helveticus</name>
    <dbReference type="NCBI Taxonomy" id="28898"/>
    <lineage>
        <taxon>Bacteria</taxon>
        <taxon>Pseudomonadati</taxon>
        <taxon>Campylobacterota</taxon>
        <taxon>Epsilonproteobacteria</taxon>
        <taxon>Campylobacterales</taxon>
        <taxon>Campylobacteraceae</taxon>
        <taxon>Campylobacter</taxon>
    </lineage>
</organism>
<evidence type="ECO:0000256" key="5">
    <source>
        <dbReference type="ARBA" id="ARBA00023141"/>
    </source>
</evidence>
<evidence type="ECO:0000256" key="7">
    <source>
        <dbReference type="HAMAP-Rule" id="MF_00300"/>
    </source>
</evidence>
<dbReference type="CDD" id="cd07304">
    <property type="entry name" value="Chorismate_synthase"/>
    <property type="match status" value="1"/>
</dbReference>
<evidence type="ECO:0000256" key="4">
    <source>
        <dbReference type="ARBA" id="ARBA00022605"/>
    </source>
</evidence>
<evidence type="ECO:0000313" key="11">
    <source>
        <dbReference type="Proteomes" id="UP000306813"/>
    </source>
</evidence>
<evidence type="ECO:0000313" key="12">
    <source>
        <dbReference type="Proteomes" id="UP000321317"/>
    </source>
</evidence>
<reference evidence="10 12" key="2">
    <citation type="submission" date="2019-08" db="EMBL/GenBank/DDBJ databases">
        <title>Rapid identification of Enteric Bacteria from Whole Genome Sequences (WGS) using Average Nucleotide Identity (ANI).</title>
        <authorList>
            <person name="Lane C."/>
        </authorList>
    </citation>
    <scope>NUCLEOTIDE SEQUENCE [LARGE SCALE GENOMIC DNA]</scope>
    <source>
        <strain evidence="10 12">D4984</strain>
    </source>
</reference>
<dbReference type="AlphaFoldDB" id="A0AAX2UJ55"/>
<reference evidence="9 11" key="1">
    <citation type="submission" date="2019-05" db="EMBL/GenBank/DDBJ databases">
        <title>Draft genomes of eight strains of Campylobacter helveticus isolated from cats and a dog in New Zealand.</title>
        <authorList>
            <person name="Bojanic K."/>
            <person name="Midwinter A.C."/>
            <person name="Biggs P.J."/>
            <person name="Acke E."/>
            <person name="Cornelius A.J."/>
            <person name="Marshall J.C."/>
        </authorList>
    </citation>
    <scope>NUCLEOTIDE SEQUENCE [LARGE SCALE GENOMIC DNA]</scope>
    <source>
        <strain evidence="9 11">ACP123b</strain>
    </source>
</reference>
<dbReference type="GO" id="GO:0005829">
    <property type="term" value="C:cytosol"/>
    <property type="evidence" value="ECO:0007669"/>
    <property type="project" value="TreeGrafter"/>
</dbReference>
<comment type="catalytic activity">
    <reaction evidence="7 8">
        <text>5-O-(1-carboxyvinyl)-3-phosphoshikimate = chorismate + phosphate</text>
        <dbReference type="Rhea" id="RHEA:21020"/>
        <dbReference type="ChEBI" id="CHEBI:29748"/>
        <dbReference type="ChEBI" id="CHEBI:43474"/>
        <dbReference type="ChEBI" id="CHEBI:57701"/>
        <dbReference type="EC" id="4.2.3.5"/>
    </reaction>
</comment>
<dbReference type="NCBIfam" id="TIGR00033">
    <property type="entry name" value="aroC"/>
    <property type="match status" value="1"/>
</dbReference>
<dbReference type="SUPFAM" id="SSF103263">
    <property type="entry name" value="Chorismate synthase, AroC"/>
    <property type="match status" value="1"/>
</dbReference>
<dbReference type="GO" id="GO:0009073">
    <property type="term" value="P:aromatic amino acid family biosynthetic process"/>
    <property type="evidence" value="ECO:0007669"/>
    <property type="project" value="UniProtKB-KW"/>
</dbReference>
<evidence type="ECO:0000256" key="1">
    <source>
        <dbReference type="ARBA" id="ARBA00005044"/>
    </source>
</evidence>
<dbReference type="PROSITE" id="PS00788">
    <property type="entry name" value="CHORISMATE_SYNTHASE_2"/>
    <property type="match status" value="1"/>
</dbReference>
<dbReference type="InterPro" id="IPR000453">
    <property type="entry name" value="Chorismate_synth"/>
</dbReference>
<dbReference type="Proteomes" id="UP000306813">
    <property type="component" value="Unassembled WGS sequence"/>
</dbReference>
<proteinExistence type="inferred from homology"/>
<dbReference type="NCBIfam" id="NF003793">
    <property type="entry name" value="PRK05382.1"/>
    <property type="match status" value="1"/>
</dbReference>
<dbReference type="Pfam" id="PF01264">
    <property type="entry name" value="Chorismate_synt"/>
    <property type="match status" value="1"/>
</dbReference>
<comment type="function">
    <text evidence="7">Catalyzes the anti-1,4-elimination of the C-3 phosphate and the C-6 proR hydrogen from 5-enolpyruvylshikimate-3-phosphate (EPSP) to yield chorismate, which is the branch point compound that serves as the starting substrate for the three terminal pathways of aromatic amino acid biosynthesis. This reaction introduces a second double bond into the aromatic ring system.</text>
</comment>
<feature type="binding site" evidence="7">
    <location>
        <begin position="122"/>
        <end position="124"/>
    </location>
    <ligand>
        <name>FMN</name>
        <dbReference type="ChEBI" id="CHEBI:58210"/>
    </ligand>
</feature>